<protein>
    <recommendedName>
        <fullName evidence="2">GIY-YIG domain-containing protein</fullName>
    </recommendedName>
</protein>
<gene>
    <name evidence="3" type="ORF">COU95_03630</name>
</gene>
<comment type="caution">
    <text evidence="3">The sequence shown here is derived from an EMBL/GenBank/DDBJ whole genome shotgun (WGS) entry which is preliminary data.</text>
</comment>
<evidence type="ECO:0000313" key="3">
    <source>
        <dbReference type="EMBL" id="PJE67209.1"/>
    </source>
</evidence>
<dbReference type="PANTHER" id="PTHR34477">
    <property type="entry name" value="UPF0213 PROTEIN YHBQ"/>
    <property type="match status" value="1"/>
</dbReference>
<organism evidence="3 4">
    <name type="scientific">Candidatus Shapirobacteria bacterium CG10_big_fil_rev_8_21_14_0_10_40_9</name>
    <dbReference type="NCBI Taxonomy" id="1974888"/>
    <lineage>
        <taxon>Bacteria</taxon>
        <taxon>Candidatus Shapironibacteriota</taxon>
    </lineage>
</organism>
<name>A0A2M8L2S5_9BACT</name>
<comment type="similarity">
    <text evidence="1">Belongs to the UPF0213 family.</text>
</comment>
<dbReference type="PROSITE" id="PS50164">
    <property type="entry name" value="GIY_YIG"/>
    <property type="match status" value="1"/>
</dbReference>
<feature type="domain" description="GIY-YIG" evidence="2">
    <location>
        <begin position="1"/>
        <end position="78"/>
    </location>
</feature>
<evidence type="ECO:0000256" key="1">
    <source>
        <dbReference type="ARBA" id="ARBA00007435"/>
    </source>
</evidence>
<accession>A0A2M8L2S5</accession>
<dbReference type="Gene3D" id="3.40.1440.10">
    <property type="entry name" value="GIY-YIG endonuclease"/>
    <property type="match status" value="1"/>
</dbReference>
<dbReference type="InterPro" id="IPR035901">
    <property type="entry name" value="GIY-YIG_endonuc_sf"/>
</dbReference>
<reference evidence="4" key="1">
    <citation type="submission" date="2017-09" db="EMBL/GenBank/DDBJ databases">
        <title>Depth-based differentiation of microbial function through sediment-hosted aquifers and enrichment of novel symbionts in the deep terrestrial subsurface.</title>
        <authorList>
            <person name="Probst A.J."/>
            <person name="Ladd B."/>
            <person name="Jarett J.K."/>
            <person name="Geller-Mcgrath D.E."/>
            <person name="Sieber C.M.K."/>
            <person name="Emerson J.B."/>
            <person name="Anantharaman K."/>
            <person name="Thomas B.C."/>
            <person name="Malmstrom R."/>
            <person name="Stieglmeier M."/>
            <person name="Klingl A."/>
            <person name="Woyke T."/>
            <person name="Ryan C.M."/>
            <person name="Banfield J.F."/>
        </authorList>
    </citation>
    <scope>NUCLEOTIDE SEQUENCE [LARGE SCALE GENOMIC DNA]</scope>
</reference>
<dbReference type="InterPro" id="IPR000305">
    <property type="entry name" value="GIY-YIG_endonuc"/>
</dbReference>
<sequence>MYYVYILRLLDKTHYIGFSSNLKSRIEEHEEGRVPQTRNLRPFRLVFYAAFRSKLKALKFETYLKTNSGFAFRNKRLI</sequence>
<dbReference type="EMBL" id="PFEK01000070">
    <property type="protein sequence ID" value="PJE67209.1"/>
    <property type="molecule type" value="Genomic_DNA"/>
</dbReference>
<evidence type="ECO:0000313" key="4">
    <source>
        <dbReference type="Proteomes" id="UP000231474"/>
    </source>
</evidence>
<dbReference type="AlphaFoldDB" id="A0A2M8L2S5"/>
<evidence type="ECO:0000259" key="2">
    <source>
        <dbReference type="PROSITE" id="PS50164"/>
    </source>
</evidence>
<dbReference type="InterPro" id="IPR050190">
    <property type="entry name" value="UPF0213_domain"/>
</dbReference>
<dbReference type="SUPFAM" id="SSF82771">
    <property type="entry name" value="GIY-YIG endonuclease"/>
    <property type="match status" value="1"/>
</dbReference>
<dbReference type="Proteomes" id="UP000231474">
    <property type="component" value="Unassembled WGS sequence"/>
</dbReference>
<proteinExistence type="inferred from homology"/>
<dbReference type="PANTHER" id="PTHR34477:SF1">
    <property type="entry name" value="UPF0213 PROTEIN YHBQ"/>
    <property type="match status" value="1"/>
</dbReference>
<dbReference type="Pfam" id="PF01541">
    <property type="entry name" value="GIY-YIG"/>
    <property type="match status" value="1"/>
</dbReference>